<dbReference type="Proteomes" id="UP000192247">
    <property type="component" value="Unassembled WGS sequence"/>
</dbReference>
<sequence>MTLLSYLRSIHRALPTLASTTRNVHVVIGNEACDLDSAVCAIVTGYLLASKSERLVVPMMNIPRSDYPLKTEVQYVFNKSNITEDLLFFLDDLSLSDLHQAKRLKLTLVDHNVVAKCLEPVNDAVVHVVDHHKWEGSFSSPVEKTVEMVGSCATLVGEKLLAEHRELADQTITKLLISTIVTDTVNFSESAKKTTPKDLKVFKELLALLPDAEWSNEFEEIKQAKENVSRMAVCNLLRKDLKVVSTNELTVAISSVPVSLRSLIAMSTFQIDLDLFRQQQQANAVVVMTITSKAEIGGCNKVERGMVIYVETESLRNALLDYLKKFKQPSLELQELYPCPFVNQHPTMHFYIQNNVAASRKVVLPAIRTFMQSYDSSQ</sequence>
<comment type="caution">
    <text evidence="7">The sequence shown here is derived from an EMBL/GenBank/DDBJ whole genome shotgun (WGS) entry which is preliminary data.</text>
</comment>
<dbReference type="InterPro" id="IPR001667">
    <property type="entry name" value="DDH_dom"/>
</dbReference>
<dbReference type="GO" id="GO:0005737">
    <property type="term" value="C:cytoplasm"/>
    <property type="evidence" value="ECO:0007669"/>
    <property type="project" value="InterPro"/>
</dbReference>
<evidence type="ECO:0000259" key="6">
    <source>
        <dbReference type="SMART" id="SM01131"/>
    </source>
</evidence>
<proteinExistence type="inferred from homology"/>
<protein>
    <submittedName>
        <fullName evidence="7">Protein prune-like</fullName>
    </submittedName>
</protein>
<dbReference type="GO" id="GO:0004309">
    <property type="term" value="F:exopolyphosphatase activity"/>
    <property type="evidence" value="ECO:0007669"/>
    <property type="project" value="TreeGrafter"/>
</dbReference>
<comment type="similarity">
    <text evidence="2">Belongs to the PPase class C family. Prune subfamily.</text>
</comment>
<dbReference type="Pfam" id="PF02833">
    <property type="entry name" value="DHHA2"/>
    <property type="match status" value="1"/>
</dbReference>
<organism evidence="7 8">
    <name type="scientific">Tropilaelaps mercedesae</name>
    <dbReference type="NCBI Taxonomy" id="418985"/>
    <lineage>
        <taxon>Eukaryota</taxon>
        <taxon>Metazoa</taxon>
        <taxon>Ecdysozoa</taxon>
        <taxon>Arthropoda</taxon>
        <taxon>Chelicerata</taxon>
        <taxon>Arachnida</taxon>
        <taxon>Acari</taxon>
        <taxon>Parasitiformes</taxon>
        <taxon>Mesostigmata</taxon>
        <taxon>Gamasina</taxon>
        <taxon>Dermanyssoidea</taxon>
        <taxon>Laelapidae</taxon>
        <taxon>Tropilaelaps</taxon>
    </lineage>
</organism>
<evidence type="ECO:0000313" key="8">
    <source>
        <dbReference type="Proteomes" id="UP000192247"/>
    </source>
</evidence>
<evidence type="ECO:0000256" key="4">
    <source>
        <dbReference type="ARBA" id="ARBA00022801"/>
    </source>
</evidence>
<keyword evidence="8" id="KW-1185">Reference proteome</keyword>
<evidence type="ECO:0000256" key="5">
    <source>
        <dbReference type="ARBA" id="ARBA00023211"/>
    </source>
</evidence>
<dbReference type="Gene3D" id="3.10.310.20">
    <property type="entry name" value="DHHA2 domain"/>
    <property type="match status" value="1"/>
</dbReference>
<keyword evidence="3" id="KW-0479">Metal-binding</keyword>
<evidence type="ECO:0000256" key="1">
    <source>
        <dbReference type="ARBA" id="ARBA00001936"/>
    </source>
</evidence>
<keyword evidence="5" id="KW-0464">Manganese</keyword>
<evidence type="ECO:0000256" key="3">
    <source>
        <dbReference type="ARBA" id="ARBA00022723"/>
    </source>
</evidence>
<dbReference type="STRING" id="418985.A0A1V9XEV2"/>
<feature type="domain" description="DHHA2" evidence="6">
    <location>
        <begin position="218"/>
        <end position="371"/>
    </location>
</feature>
<dbReference type="EMBL" id="MNPL01012728">
    <property type="protein sequence ID" value="OQR72019.1"/>
    <property type="molecule type" value="Genomic_DNA"/>
</dbReference>
<dbReference type="FunCoup" id="A0A1V9XEV2">
    <property type="interactions" value="243"/>
</dbReference>
<accession>A0A1V9XEV2</accession>
<name>A0A1V9XEV2_9ACAR</name>
<gene>
    <name evidence="7" type="ORF">BIW11_10637</name>
</gene>
<dbReference type="InterPro" id="IPR038222">
    <property type="entry name" value="DHHA2_dom_sf"/>
</dbReference>
<dbReference type="AlphaFoldDB" id="A0A1V9XEV2"/>
<dbReference type="Pfam" id="PF01368">
    <property type="entry name" value="DHH"/>
    <property type="match status" value="1"/>
</dbReference>
<dbReference type="SMART" id="SM01131">
    <property type="entry name" value="DHHA2"/>
    <property type="match status" value="1"/>
</dbReference>
<dbReference type="OrthoDB" id="19923at2759"/>
<dbReference type="InterPro" id="IPR004097">
    <property type="entry name" value="DHHA2"/>
</dbReference>
<dbReference type="SUPFAM" id="SSF64182">
    <property type="entry name" value="DHH phosphoesterases"/>
    <property type="match status" value="1"/>
</dbReference>
<keyword evidence="4" id="KW-0378">Hydrolase</keyword>
<evidence type="ECO:0000256" key="2">
    <source>
        <dbReference type="ARBA" id="ARBA00010331"/>
    </source>
</evidence>
<dbReference type="InterPro" id="IPR038763">
    <property type="entry name" value="DHH_sf"/>
</dbReference>
<dbReference type="Gene3D" id="3.90.1640.10">
    <property type="entry name" value="inorganic pyrophosphatase (n-terminal core)"/>
    <property type="match status" value="1"/>
</dbReference>
<dbReference type="PANTHER" id="PTHR12112">
    <property type="entry name" value="BNIP - RELATED"/>
    <property type="match status" value="1"/>
</dbReference>
<reference evidence="7 8" key="1">
    <citation type="journal article" date="2017" name="Gigascience">
        <title>Draft genome of the honey bee ectoparasitic mite, Tropilaelaps mercedesae, is shaped by the parasitic life history.</title>
        <authorList>
            <person name="Dong X."/>
            <person name="Armstrong S.D."/>
            <person name="Xia D."/>
            <person name="Makepeace B.L."/>
            <person name="Darby A.C."/>
            <person name="Kadowaki T."/>
        </authorList>
    </citation>
    <scope>NUCLEOTIDE SEQUENCE [LARGE SCALE GENOMIC DNA]</scope>
    <source>
        <strain evidence="7">Wuxi-XJTLU</strain>
    </source>
</reference>
<dbReference type="InParanoid" id="A0A1V9XEV2"/>
<evidence type="ECO:0000313" key="7">
    <source>
        <dbReference type="EMBL" id="OQR72019.1"/>
    </source>
</evidence>
<comment type="cofactor">
    <cofactor evidence="1">
        <name>Mn(2+)</name>
        <dbReference type="ChEBI" id="CHEBI:29035"/>
    </cofactor>
</comment>
<dbReference type="PANTHER" id="PTHR12112:SF39">
    <property type="entry name" value="EG:152A3.5 PROTEIN (FBGN0003116_PN PROTEIN)"/>
    <property type="match status" value="1"/>
</dbReference>